<keyword evidence="2" id="KW-1185">Reference proteome</keyword>
<sequence>MAARTNSASRSNRVLVISLIVIAALVAVLVGGELYVRHSVKSCMADQFESQLGSKVDVGLSWKPVLLQSLDKNVPYITIDSDDTKFGPAVGMQVNAQINDIRIEDTPESSGTIGSSDAHIHWSTEGILATLQQQAFGSLVSAVKADADAGTLTFSVGPAGLAELTVRPEAGGGTVQVKTVNAEILGFGLPTDLVDGIVQTLTSSLQTYPLGMQPTSLEVTDDAIEITLEGGAYTMPAAGTQQQQEQQQSSCGLLV</sequence>
<dbReference type="RefSeq" id="WP_109327789.1">
    <property type="nucleotide sequence ID" value="NZ_CP021354.1"/>
</dbReference>
<accession>A0A2S2BSE9</accession>
<evidence type="ECO:0008006" key="3">
    <source>
        <dbReference type="Google" id="ProtNLM"/>
    </source>
</evidence>
<dbReference type="OrthoDB" id="4201904at2"/>
<dbReference type="Pfam" id="PF11209">
    <property type="entry name" value="LmeA"/>
    <property type="match status" value="1"/>
</dbReference>
<dbReference type="EMBL" id="CP021354">
    <property type="protein sequence ID" value="AWK71484.1"/>
    <property type="molecule type" value="Genomic_DNA"/>
</dbReference>
<dbReference type="AlphaFoldDB" id="A0A2S2BSE9"/>
<organism evidence="1 2">
    <name type="scientific">Rhodococcus oxybenzonivorans</name>
    <dbReference type="NCBI Taxonomy" id="1990687"/>
    <lineage>
        <taxon>Bacteria</taxon>
        <taxon>Bacillati</taxon>
        <taxon>Actinomycetota</taxon>
        <taxon>Actinomycetes</taxon>
        <taxon>Mycobacteriales</taxon>
        <taxon>Nocardiaceae</taxon>
        <taxon>Rhodococcus</taxon>
    </lineage>
</organism>
<reference evidence="1 2" key="1">
    <citation type="submission" date="2017-05" db="EMBL/GenBank/DDBJ databases">
        <title>Isolation of Rhodococcus sp. S2-17 biodegrading of BP-3.</title>
        <authorList>
            <person name="Lee Y."/>
            <person name="Kim K.H."/>
            <person name="Chun B.H."/>
            <person name="Jung H.S."/>
            <person name="Jeon C.O."/>
        </authorList>
    </citation>
    <scope>NUCLEOTIDE SEQUENCE [LARGE SCALE GENOMIC DNA]</scope>
    <source>
        <strain evidence="1 2">S2-17</strain>
    </source>
</reference>
<gene>
    <name evidence="1" type="ORF">CBI38_07675</name>
</gene>
<dbReference type="KEGG" id="roz:CBI38_07675"/>
<name>A0A2S2BSE9_9NOCA</name>
<proteinExistence type="predicted"/>
<protein>
    <recommendedName>
        <fullName evidence="3">DUF2993 domain-containing protein</fullName>
    </recommendedName>
</protein>
<dbReference type="Proteomes" id="UP000245711">
    <property type="component" value="Chromosome"/>
</dbReference>
<evidence type="ECO:0000313" key="1">
    <source>
        <dbReference type="EMBL" id="AWK71484.1"/>
    </source>
</evidence>
<dbReference type="InterPro" id="IPR021373">
    <property type="entry name" value="DUF2993"/>
</dbReference>
<evidence type="ECO:0000313" key="2">
    <source>
        <dbReference type="Proteomes" id="UP000245711"/>
    </source>
</evidence>